<dbReference type="RefSeq" id="WP_012842956.1">
    <property type="nucleotide sequence ID" value="NC_013501.1"/>
</dbReference>
<evidence type="ECO:0000256" key="5">
    <source>
        <dbReference type="SAM" id="Phobius"/>
    </source>
</evidence>
<dbReference type="InterPro" id="IPR002035">
    <property type="entry name" value="VWF_A"/>
</dbReference>
<name>D0MEC0_RHOM4</name>
<keyword evidence="8" id="KW-1185">Reference proteome</keyword>
<dbReference type="OrthoDB" id="6206554at2"/>
<dbReference type="PANTHER" id="PTHR22550">
    <property type="entry name" value="SPORE GERMINATION PROTEIN"/>
    <property type="match status" value="1"/>
</dbReference>
<dbReference type="HOGENOM" id="CLU_024570_0_0_10"/>
<evidence type="ECO:0000313" key="8">
    <source>
        <dbReference type="Proteomes" id="UP000002221"/>
    </source>
</evidence>
<evidence type="ECO:0000256" key="3">
    <source>
        <dbReference type="ARBA" id="ARBA00022989"/>
    </source>
</evidence>
<dbReference type="InterPro" id="IPR050768">
    <property type="entry name" value="UPF0353/GerABKA_families"/>
</dbReference>
<dbReference type="SUPFAM" id="SSF53300">
    <property type="entry name" value="vWA-like"/>
    <property type="match status" value="1"/>
</dbReference>
<evidence type="ECO:0000256" key="4">
    <source>
        <dbReference type="ARBA" id="ARBA00023136"/>
    </source>
</evidence>
<dbReference type="CDD" id="cd01467">
    <property type="entry name" value="vWA_BatA_type"/>
    <property type="match status" value="1"/>
</dbReference>
<keyword evidence="3 5" id="KW-1133">Transmembrane helix</keyword>
<organism evidence="7 8">
    <name type="scientific">Rhodothermus marinus (strain ATCC 43812 / DSM 4252 / R-10)</name>
    <name type="common">Rhodothermus obamensis</name>
    <dbReference type="NCBI Taxonomy" id="518766"/>
    <lineage>
        <taxon>Bacteria</taxon>
        <taxon>Pseudomonadati</taxon>
        <taxon>Rhodothermota</taxon>
        <taxon>Rhodothermia</taxon>
        <taxon>Rhodothermales</taxon>
        <taxon>Rhodothermaceae</taxon>
        <taxon>Rhodothermus</taxon>
    </lineage>
</organism>
<dbReference type="Proteomes" id="UP000002221">
    <property type="component" value="Chromosome"/>
</dbReference>
<dbReference type="PRINTS" id="PR00453">
    <property type="entry name" value="VWFADOMAIN"/>
</dbReference>
<protein>
    <submittedName>
        <fullName evidence="7">von Willebrand factor type A</fullName>
    </submittedName>
</protein>
<accession>D0MEC0</accession>
<dbReference type="Pfam" id="PF07584">
    <property type="entry name" value="BatA"/>
    <property type="match status" value="1"/>
</dbReference>
<sequence>MTFAQPQWLWLLALVPILALVRWWRARRRGGDLLFSSAALVEAAPATLWIRLRGLPFALRLAVLTLGILALARPQERQVFEKRTVEGRDLMLVLDLSSSMLAQDFSPSRFEVARRTAIQFVQGRRADRIGLVVFAGQAFTQVPPTLDYRFLLTMLQRLQVGRLEDGTAIGTAIATAINRLKNSEARSKVIILLTDGQNNRGEIDPLTAAELARQAGIRIYTIGLSGRGEAPYPVQTPFGTRPQPVPVEIDEAMMREVAEKTGGRYFRATDARTLEAIYAEIDRLEKSPVAVTRYETARERYAIFLGPALLLLLLEVILRTTRLRRLVVT</sequence>
<dbReference type="EMBL" id="CP001807">
    <property type="protein sequence ID" value="ACY47344.1"/>
    <property type="molecule type" value="Genomic_DNA"/>
</dbReference>
<keyword evidence="4 5" id="KW-0472">Membrane</keyword>
<dbReference type="PROSITE" id="PS50234">
    <property type="entry name" value="VWFA"/>
    <property type="match status" value="1"/>
</dbReference>
<dbReference type="InterPro" id="IPR036465">
    <property type="entry name" value="vWFA_dom_sf"/>
</dbReference>
<evidence type="ECO:0000313" key="7">
    <source>
        <dbReference type="EMBL" id="ACY47344.1"/>
    </source>
</evidence>
<dbReference type="Pfam" id="PF00092">
    <property type="entry name" value="VWA"/>
    <property type="match status" value="1"/>
</dbReference>
<feature type="transmembrane region" description="Helical" evidence="5">
    <location>
        <begin position="301"/>
        <end position="318"/>
    </location>
</feature>
<dbReference type="AlphaFoldDB" id="D0MEC0"/>
<feature type="domain" description="VWFA" evidence="6">
    <location>
        <begin position="89"/>
        <end position="281"/>
    </location>
</feature>
<dbReference type="Gene3D" id="3.40.50.410">
    <property type="entry name" value="von Willebrand factor, type A domain"/>
    <property type="match status" value="1"/>
</dbReference>
<keyword evidence="2 5" id="KW-0812">Transmembrane</keyword>
<dbReference type="eggNOG" id="COG2304">
    <property type="taxonomic scope" value="Bacteria"/>
</dbReference>
<feature type="transmembrane region" description="Helical" evidence="5">
    <location>
        <begin position="33"/>
        <end position="51"/>
    </location>
</feature>
<dbReference type="STRING" id="518766.Rmar_0442"/>
<gene>
    <name evidence="7" type="ordered locus">Rmar_0442</name>
</gene>
<feature type="transmembrane region" description="Helical" evidence="5">
    <location>
        <begin position="6"/>
        <end position="24"/>
    </location>
</feature>
<dbReference type="InterPro" id="IPR033881">
    <property type="entry name" value="vWA_BatA_type"/>
</dbReference>
<proteinExistence type="predicted"/>
<dbReference type="SMART" id="SM00327">
    <property type="entry name" value="VWA"/>
    <property type="match status" value="1"/>
</dbReference>
<dbReference type="InterPro" id="IPR024163">
    <property type="entry name" value="Aerotolerance_reg_N"/>
</dbReference>
<evidence type="ECO:0000256" key="2">
    <source>
        <dbReference type="ARBA" id="ARBA00022692"/>
    </source>
</evidence>
<evidence type="ECO:0000256" key="1">
    <source>
        <dbReference type="ARBA" id="ARBA00022475"/>
    </source>
</evidence>
<reference evidence="7 8" key="1">
    <citation type="journal article" date="2009" name="Stand. Genomic Sci.">
        <title>Complete genome sequence of Rhodothermus marinus type strain (R-10).</title>
        <authorList>
            <person name="Nolan M."/>
            <person name="Tindall B.J."/>
            <person name="Pomrenke H."/>
            <person name="Lapidus A."/>
            <person name="Copeland A."/>
            <person name="Glavina Del Rio T."/>
            <person name="Lucas S."/>
            <person name="Chen F."/>
            <person name="Tice H."/>
            <person name="Cheng J.F."/>
            <person name="Saunders E."/>
            <person name="Han C."/>
            <person name="Bruce D."/>
            <person name="Goodwin L."/>
            <person name="Chain P."/>
            <person name="Pitluck S."/>
            <person name="Ovchinikova G."/>
            <person name="Pati A."/>
            <person name="Ivanova N."/>
            <person name="Mavromatis K."/>
            <person name="Chen A."/>
            <person name="Palaniappan K."/>
            <person name="Land M."/>
            <person name="Hauser L."/>
            <person name="Chang Y.J."/>
            <person name="Jeffries C.D."/>
            <person name="Brettin T."/>
            <person name="Goker M."/>
            <person name="Bristow J."/>
            <person name="Eisen J.A."/>
            <person name="Markowitz V."/>
            <person name="Hugenholtz P."/>
            <person name="Kyrpides N.C."/>
            <person name="Klenk H.P."/>
            <person name="Detter J.C."/>
        </authorList>
    </citation>
    <scope>NUCLEOTIDE SEQUENCE [LARGE SCALE GENOMIC DNA]</scope>
    <source>
        <strain evidence="8">ATCC 43812 / DSM 4252 / R-10</strain>
    </source>
</reference>
<dbReference type="PANTHER" id="PTHR22550:SF5">
    <property type="entry name" value="LEUCINE ZIPPER PROTEIN 4"/>
    <property type="match status" value="1"/>
</dbReference>
<dbReference type="KEGG" id="rmr:Rmar_0442"/>
<evidence type="ECO:0000259" key="6">
    <source>
        <dbReference type="PROSITE" id="PS50234"/>
    </source>
</evidence>
<keyword evidence="1" id="KW-1003">Cell membrane</keyword>